<dbReference type="Gene3D" id="2.60.120.260">
    <property type="entry name" value="Galactose-binding domain-like"/>
    <property type="match status" value="2"/>
</dbReference>
<dbReference type="InterPro" id="IPR017853">
    <property type="entry name" value="GH"/>
</dbReference>
<dbReference type="InterPro" id="IPR013783">
    <property type="entry name" value="Ig-like_fold"/>
</dbReference>
<comment type="caution">
    <text evidence="7">The sequence shown here is derived from an EMBL/GenBank/DDBJ whole genome shotgun (WGS) entry which is preliminary data.</text>
</comment>
<dbReference type="Pfam" id="PF02837">
    <property type="entry name" value="Glyco_hydro_2_N"/>
    <property type="match status" value="1"/>
</dbReference>
<protein>
    <submittedName>
        <fullName evidence="7">Glycoside hydrolase family 2</fullName>
    </submittedName>
</protein>
<reference evidence="7 8" key="1">
    <citation type="submission" date="2020-09" db="EMBL/GenBank/DDBJ databases">
        <title>Echinicola sp. CAU 1574 isolated from sand of Sido Beach.</title>
        <authorList>
            <person name="Kim W."/>
        </authorList>
    </citation>
    <scope>NUCLEOTIDE SEQUENCE [LARGE SCALE GENOMIC DNA]</scope>
    <source>
        <strain evidence="7 8">CAU 1574</strain>
    </source>
</reference>
<accession>A0ABR9AMC6</accession>
<dbReference type="SUPFAM" id="SSF51445">
    <property type="entry name" value="(Trans)glycosidases"/>
    <property type="match status" value="1"/>
</dbReference>
<dbReference type="EMBL" id="JACYTQ010000003">
    <property type="protein sequence ID" value="MBD8489512.1"/>
    <property type="molecule type" value="Genomic_DNA"/>
</dbReference>
<dbReference type="Proteomes" id="UP000647133">
    <property type="component" value="Unassembled WGS sequence"/>
</dbReference>
<evidence type="ECO:0000259" key="6">
    <source>
        <dbReference type="Pfam" id="PF02837"/>
    </source>
</evidence>
<evidence type="ECO:0000259" key="4">
    <source>
        <dbReference type="Pfam" id="PF00703"/>
    </source>
</evidence>
<keyword evidence="3" id="KW-0326">Glycosidase</keyword>
<feature type="domain" description="Glycoside hydrolase family 2 catalytic" evidence="5">
    <location>
        <begin position="335"/>
        <end position="448"/>
    </location>
</feature>
<organism evidence="7 8">
    <name type="scientific">Echinicola arenosa</name>
    <dbReference type="NCBI Taxonomy" id="2774144"/>
    <lineage>
        <taxon>Bacteria</taxon>
        <taxon>Pseudomonadati</taxon>
        <taxon>Bacteroidota</taxon>
        <taxon>Cytophagia</taxon>
        <taxon>Cytophagales</taxon>
        <taxon>Cyclobacteriaceae</taxon>
        <taxon>Echinicola</taxon>
    </lineage>
</organism>
<dbReference type="InterPro" id="IPR036156">
    <property type="entry name" value="Beta-gal/glucu_dom_sf"/>
</dbReference>
<dbReference type="InterPro" id="IPR006102">
    <property type="entry name" value="Ig-like_GH2"/>
</dbReference>
<dbReference type="Gene3D" id="3.20.20.80">
    <property type="entry name" value="Glycosidases"/>
    <property type="match status" value="1"/>
</dbReference>
<comment type="similarity">
    <text evidence="1">Belongs to the glycosyl hydrolase 2 family.</text>
</comment>
<dbReference type="InterPro" id="IPR008979">
    <property type="entry name" value="Galactose-bd-like_sf"/>
</dbReference>
<evidence type="ECO:0000313" key="7">
    <source>
        <dbReference type="EMBL" id="MBD8489512.1"/>
    </source>
</evidence>
<keyword evidence="8" id="KW-1185">Reference proteome</keyword>
<feature type="domain" description="Glycoside hydrolase family 2 immunoglobulin-like beta-sandwich" evidence="4">
    <location>
        <begin position="201"/>
        <end position="293"/>
    </location>
</feature>
<evidence type="ECO:0000256" key="2">
    <source>
        <dbReference type="ARBA" id="ARBA00022801"/>
    </source>
</evidence>
<evidence type="ECO:0000313" key="8">
    <source>
        <dbReference type="Proteomes" id="UP000647133"/>
    </source>
</evidence>
<evidence type="ECO:0000256" key="1">
    <source>
        <dbReference type="ARBA" id="ARBA00007401"/>
    </source>
</evidence>
<feature type="domain" description="Glycosyl hydrolases family 2 sugar binding" evidence="6">
    <location>
        <begin position="56"/>
        <end position="161"/>
    </location>
</feature>
<dbReference type="InterPro" id="IPR006103">
    <property type="entry name" value="Glyco_hydro_2_cat"/>
</dbReference>
<dbReference type="PANTHER" id="PTHR42732:SF2">
    <property type="entry name" value="BETA-MANNOSIDASE"/>
    <property type="match status" value="1"/>
</dbReference>
<evidence type="ECO:0000259" key="5">
    <source>
        <dbReference type="Pfam" id="PF02836"/>
    </source>
</evidence>
<gene>
    <name evidence="7" type="ORF">IFO69_12220</name>
</gene>
<evidence type="ECO:0000256" key="3">
    <source>
        <dbReference type="ARBA" id="ARBA00023295"/>
    </source>
</evidence>
<name>A0ABR9AMC6_9BACT</name>
<dbReference type="InterPro" id="IPR051913">
    <property type="entry name" value="GH2_Domain-Containing"/>
</dbReference>
<dbReference type="Pfam" id="PF00703">
    <property type="entry name" value="Glyco_hydro_2"/>
    <property type="match status" value="1"/>
</dbReference>
<dbReference type="SUPFAM" id="SSF49303">
    <property type="entry name" value="beta-Galactosidase/glucuronidase domain"/>
    <property type="match status" value="1"/>
</dbReference>
<proteinExistence type="inferred from homology"/>
<dbReference type="SUPFAM" id="SSF49785">
    <property type="entry name" value="Galactose-binding domain-like"/>
    <property type="match status" value="2"/>
</dbReference>
<dbReference type="GO" id="GO:0016787">
    <property type="term" value="F:hydrolase activity"/>
    <property type="evidence" value="ECO:0007669"/>
    <property type="project" value="UniProtKB-KW"/>
</dbReference>
<dbReference type="Gene3D" id="2.60.40.10">
    <property type="entry name" value="Immunoglobulins"/>
    <property type="match status" value="1"/>
</dbReference>
<dbReference type="Pfam" id="PF02836">
    <property type="entry name" value="Glyco_hydro_2_C"/>
    <property type="match status" value="1"/>
</dbReference>
<sequence length="744" mass="84397">MVGTGVQAQQWSPKEAPLMTKFAKDVDPDNVLPEYPRPQMVRNEWMNLNGLWQYQPGTWENEPYPKGKLSSQILVPFAVESALSGVMESHERIWYRREFEIPNNWNGQRIHLNFGAVDYICEVFINDKSVGKHQGGYDPFSFDITDFLTKGKQTITVKVYDPTVKEGYPRGKQTLNPEGIMYTSVTGIWQTVWLEPVSELHIDQFKMEPDIDQSELNLTVLTKRGEKLSYTAEVRDGNKLIAKVEQENMAPTAIKIPNQKLWSPDSPFLYEMTITLKDGDKVVDQVDTYFGMRKISVEQEGDKQRIYLNNEFTFQMGPLDQGYWPDGLYTAPTDEALKYDLEITKKLGFNMTRKHIKVEPQRWYYWADKLGLMVWQDMPSPNSYTHGAPEPNKKAFTKELISMVETHWNSPSIVMWVVFNESQAQHDTKEYVSMVKGLDPSRLVNEASGGGDRGTGDVLDWHSYPPPVSPQSYFRATACGEYGGIGYQLADHIWNPDDLMQYVAVKDEEEYMKMYTDFTKMLTEFKTNQGLSAAVYTEITDVEIELNGIMTYDRILKVAPEKVAHANQQLINENLFIYTLVPTAETENIFWSYTTDQPAQDWMKVDFNAASWKKGKAGFGSKGTPGAKNGTAWNTDNIWLRRTFELGDISKITEDNLRLRVHHDDECVVYINGVEAAVLDGFTTGYVNVGLSKAAKKALRSNGQNVIAIHCKQNIGGQYIDAGLSISTGAKPISKGVLDKAKGN</sequence>
<keyword evidence="2 7" id="KW-0378">Hydrolase</keyword>
<dbReference type="InterPro" id="IPR006104">
    <property type="entry name" value="Glyco_hydro_2_N"/>
</dbReference>
<dbReference type="PANTHER" id="PTHR42732">
    <property type="entry name" value="BETA-GALACTOSIDASE"/>
    <property type="match status" value="1"/>
</dbReference>